<gene>
    <name evidence="2" type="ORF">MW871_12860</name>
</gene>
<evidence type="ECO:0000313" key="2">
    <source>
        <dbReference type="EMBL" id="MCK8142785.1"/>
    </source>
</evidence>
<keyword evidence="3" id="KW-1185">Reference proteome</keyword>
<protein>
    <recommendedName>
        <fullName evidence="4">MORN repeat variant</fullName>
    </recommendedName>
</protein>
<reference evidence="2" key="1">
    <citation type="submission" date="2022-04" db="EMBL/GenBank/DDBJ databases">
        <title>Flavobacterium pygoscelis sp. nov. isolated from Chinstrap chick (Pygoscelis antarcticus).</title>
        <authorList>
            <person name="Irgang R."/>
            <person name="Poblete-Morales M."/>
            <person name="Avendano-Herrera R."/>
        </authorList>
    </citation>
    <scope>NUCLEOTIDE SEQUENCE</scope>
    <source>
        <strain evidence="2">I-SCBP12n</strain>
    </source>
</reference>
<dbReference type="Gene3D" id="3.90.930.1">
    <property type="match status" value="1"/>
</dbReference>
<dbReference type="Proteomes" id="UP001139260">
    <property type="component" value="Unassembled WGS sequence"/>
</dbReference>
<proteinExistence type="predicted"/>
<dbReference type="EMBL" id="JALNUB010000008">
    <property type="protein sequence ID" value="MCK8142785.1"/>
    <property type="molecule type" value="Genomic_DNA"/>
</dbReference>
<dbReference type="RefSeq" id="WP_248428929.1">
    <property type="nucleotide sequence ID" value="NZ_JALNUB010000008.1"/>
</dbReference>
<keyword evidence="1" id="KW-0732">Signal</keyword>
<comment type="caution">
    <text evidence="2">The sequence shown here is derived from an EMBL/GenBank/DDBJ whole genome shotgun (WGS) entry which is preliminary data.</text>
</comment>
<dbReference type="AlphaFoldDB" id="A0A9X1XS58"/>
<evidence type="ECO:0000256" key="1">
    <source>
        <dbReference type="SAM" id="SignalP"/>
    </source>
</evidence>
<evidence type="ECO:0008006" key="4">
    <source>
        <dbReference type="Google" id="ProtNLM"/>
    </source>
</evidence>
<dbReference type="PROSITE" id="PS51257">
    <property type="entry name" value="PROKAR_LIPOPROTEIN"/>
    <property type="match status" value="1"/>
</dbReference>
<feature type="signal peptide" evidence="1">
    <location>
        <begin position="1"/>
        <end position="20"/>
    </location>
</feature>
<organism evidence="2 3">
    <name type="scientific">Flavobacterium pygoscelis</name>
    <dbReference type="NCBI Taxonomy" id="2893176"/>
    <lineage>
        <taxon>Bacteria</taxon>
        <taxon>Pseudomonadati</taxon>
        <taxon>Bacteroidota</taxon>
        <taxon>Flavobacteriia</taxon>
        <taxon>Flavobacteriales</taxon>
        <taxon>Flavobacteriaceae</taxon>
        <taxon>Flavobacterium</taxon>
    </lineage>
</organism>
<accession>A0A9X1XS58</accession>
<evidence type="ECO:0000313" key="3">
    <source>
        <dbReference type="Proteomes" id="UP001139260"/>
    </source>
</evidence>
<sequence>MKKNSSLFIFLLLIICSCKSPTTNQKVNKKREGLWIENYKQDSANYKSTGYYKNDDPVKKWSYLLNNKLIKREKYKNNNCYTRIYYENGKIQSKGISVLDNSSKYMHWYYNGNWKFYNNKGKLIAIKKYDKGDLISEKIIKK</sequence>
<name>A0A9X1XS58_9FLAO</name>
<feature type="chain" id="PRO_5040754591" description="MORN repeat variant" evidence="1">
    <location>
        <begin position="21"/>
        <end position="142"/>
    </location>
</feature>